<comment type="caution">
    <text evidence="1">The sequence shown here is derived from an EMBL/GenBank/DDBJ whole genome shotgun (WGS) entry which is preliminary data.</text>
</comment>
<evidence type="ECO:0000313" key="2">
    <source>
        <dbReference type="Proteomes" id="UP000274556"/>
    </source>
</evidence>
<dbReference type="PIRSF" id="PIRSF035652">
    <property type="entry name" value="CHP02436"/>
    <property type="match status" value="1"/>
</dbReference>
<accession>A0A495V175</accession>
<dbReference type="OrthoDB" id="285993at2"/>
<gene>
    <name evidence="1" type="ORF">BDD21_0394</name>
</gene>
<dbReference type="AlphaFoldDB" id="A0A495V175"/>
<proteinExistence type="predicted"/>
<dbReference type="InterPro" id="IPR012657">
    <property type="entry name" value="23S_rRNA-intervening_sequence"/>
</dbReference>
<evidence type="ECO:0000313" key="1">
    <source>
        <dbReference type="EMBL" id="RKT43084.1"/>
    </source>
</evidence>
<keyword evidence="2" id="KW-1185">Reference proteome</keyword>
<dbReference type="PANTHER" id="PTHR38471:SF2">
    <property type="entry name" value="FOUR HELIX BUNDLE PROTEIN"/>
    <property type="match status" value="1"/>
</dbReference>
<protein>
    <submittedName>
        <fullName evidence="1">Four helix bundle protein</fullName>
    </submittedName>
</protein>
<dbReference type="SUPFAM" id="SSF158446">
    <property type="entry name" value="IVS-encoded protein-like"/>
    <property type="match status" value="1"/>
</dbReference>
<reference evidence="1 2" key="1">
    <citation type="submission" date="2018-10" db="EMBL/GenBank/DDBJ databases">
        <title>Genomic Encyclopedia of Archaeal and Bacterial Type Strains, Phase II (KMG-II): from individual species to whole genera.</title>
        <authorList>
            <person name="Goeker M."/>
        </authorList>
    </citation>
    <scope>NUCLEOTIDE SEQUENCE [LARGE SCALE GENOMIC DNA]</scope>
    <source>
        <strain evidence="1 2">DSM 235</strain>
    </source>
</reference>
<dbReference type="PANTHER" id="PTHR38471">
    <property type="entry name" value="FOUR HELIX BUNDLE PROTEIN"/>
    <property type="match status" value="1"/>
</dbReference>
<dbReference type="InterPro" id="IPR036583">
    <property type="entry name" value="23S_rRNA_IVS_sf"/>
</dbReference>
<name>A0A495V175_9GAMM</name>
<dbReference type="Proteomes" id="UP000274556">
    <property type="component" value="Unassembled WGS sequence"/>
</dbReference>
<dbReference type="NCBIfam" id="TIGR02436">
    <property type="entry name" value="four helix bundle protein"/>
    <property type="match status" value="1"/>
</dbReference>
<dbReference type="Gene3D" id="1.20.1440.60">
    <property type="entry name" value="23S rRNA-intervening sequence"/>
    <property type="match status" value="1"/>
</dbReference>
<dbReference type="Pfam" id="PF05635">
    <property type="entry name" value="23S_rRNA_IVP"/>
    <property type="match status" value="1"/>
</dbReference>
<sequence>MTDAEDLRGRTKAFALRVIVMYSALSRRDPAQVLGRQVLRSATSVGANYREAQRGRSKAEFIAKIGDCLKELDETAYWLALLEEAAIVPAAKLVALRDECNQLLAIFTAISKKAKG</sequence>
<dbReference type="EMBL" id="RBXL01000001">
    <property type="protein sequence ID" value="RKT43084.1"/>
    <property type="molecule type" value="Genomic_DNA"/>
</dbReference>
<organism evidence="1 2">
    <name type="scientific">Thiocapsa rosea</name>
    <dbReference type="NCBI Taxonomy" id="69360"/>
    <lineage>
        <taxon>Bacteria</taxon>
        <taxon>Pseudomonadati</taxon>
        <taxon>Pseudomonadota</taxon>
        <taxon>Gammaproteobacteria</taxon>
        <taxon>Chromatiales</taxon>
        <taxon>Chromatiaceae</taxon>
        <taxon>Thiocapsa</taxon>
    </lineage>
</organism>